<dbReference type="EMBL" id="UFVR01000004">
    <property type="protein sequence ID" value="SUX47770.1"/>
    <property type="molecule type" value="Genomic_DNA"/>
</dbReference>
<organism evidence="2 3">
    <name type="scientific">Chryseobacterium indoltheticum</name>
    <dbReference type="NCBI Taxonomy" id="254"/>
    <lineage>
        <taxon>Bacteria</taxon>
        <taxon>Pseudomonadati</taxon>
        <taxon>Bacteroidota</taxon>
        <taxon>Flavobacteriia</taxon>
        <taxon>Flavobacteriales</taxon>
        <taxon>Weeksellaceae</taxon>
        <taxon>Chryseobacterium group</taxon>
        <taxon>Chryseobacterium</taxon>
    </lineage>
</organism>
<dbReference type="RefSeq" id="WP_115621092.1">
    <property type="nucleotide sequence ID" value="NZ_UFVR01000004.1"/>
</dbReference>
<dbReference type="Proteomes" id="UP000254282">
    <property type="component" value="Unassembled WGS sequence"/>
</dbReference>
<evidence type="ECO:0008006" key="4">
    <source>
        <dbReference type="Google" id="ProtNLM"/>
    </source>
</evidence>
<gene>
    <name evidence="2" type="ORF">NCTC13532_03353</name>
</gene>
<reference evidence="2 3" key="1">
    <citation type="submission" date="2018-06" db="EMBL/GenBank/DDBJ databases">
        <authorList>
            <consortium name="Pathogen Informatics"/>
            <person name="Doyle S."/>
        </authorList>
    </citation>
    <scope>NUCLEOTIDE SEQUENCE [LARGE SCALE GENOMIC DNA]</scope>
    <source>
        <strain evidence="2 3">NCTC13532</strain>
    </source>
</reference>
<accession>A0A381FMI7</accession>
<feature type="transmembrane region" description="Helical" evidence="1">
    <location>
        <begin position="39"/>
        <end position="55"/>
    </location>
</feature>
<protein>
    <recommendedName>
        <fullName evidence="4">YcxB-like protein domain-containing protein</fullName>
    </recommendedName>
</protein>
<keyword evidence="1" id="KW-1133">Transmembrane helix</keyword>
<feature type="transmembrane region" description="Helical" evidence="1">
    <location>
        <begin position="61"/>
        <end position="80"/>
    </location>
</feature>
<sequence length="181" mass="21745">MTEEILIYNTPCTEEIFKQIQHYEFKRIWKKNLAKNNKNLFAGTIILLFAIIFFITEDYGFAGLFGGYVIATYIYCFSYYSQYKKHKKNIQELIAREISNIKINSKDVIWEFNSTHFCFKNYKSEYKFIWQEITYCILDDKYLYITASSFMHFILDKANIDESNLNKTIAYLEKKSQFKEV</sequence>
<evidence type="ECO:0000256" key="1">
    <source>
        <dbReference type="SAM" id="Phobius"/>
    </source>
</evidence>
<evidence type="ECO:0000313" key="2">
    <source>
        <dbReference type="EMBL" id="SUX47770.1"/>
    </source>
</evidence>
<keyword evidence="1" id="KW-0812">Transmembrane</keyword>
<dbReference type="AlphaFoldDB" id="A0A381FMI7"/>
<dbReference type="STRING" id="254.SAMN05421682_105143"/>
<proteinExistence type="predicted"/>
<evidence type="ECO:0000313" key="3">
    <source>
        <dbReference type="Proteomes" id="UP000254282"/>
    </source>
</evidence>
<keyword evidence="1" id="KW-0472">Membrane</keyword>
<name>A0A381FMI7_9FLAO</name>